<evidence type="ECO:0000259" key="3">
    <source>
        <dbReference type="Pfam" id="PF07992"/>
    </source>
</evidence>
<evidence type="ECO:0000313" key="5">
    <source>
        <dbReference type="Proteomes" id="UP000325690"/>
    </source>
</evidence>
<dbReference type="Proteomes" id="UP000325690">
    <property type="component" value="Unassembled WGS sequence"/>
</dbReference>
<feature type="domain" description="FAD/NAD(P)-binding" evidence="3">
    <location>
        <begin position="5"/>
        <end position="102"/>
    </location>
</feature>
<dbReference type="Gene3D" id="3.50.50.60">
    <property type="entry name" value="FAD/NAD(P)-binding domain"/>
    <property type="match status" value="1"/>
</dbReference>
<dbReference type="RefSeq" id="WP_003886752.1">
    <property type="nucleotide sequence ID" value="NZ_ANBO01000011.1"/>
</dbReference>
<organism evidence="4 5">
    <name type="scientific">Mycolicibacterium phlei DSM 43239 = CCUG 21000</name>
    <dbReference type="NCBI Taxonomy" id="1226750"/>
    <lineage>
        <taxon>Bacteria</taxon>
        <taxon>Bacillati</taxon>
        <taxon>Actinomycetota</taxon>
        <taxon>Actinomycetes</taxon>
        <taxon>Mycobacteriales</taxon>
        <taxon>Mycobacteriaceae</taxon>
        <taxon>Mycolicibacterium</taxon>
    </lineage>
</organism>
<keyword evidence="4" id="KW-0503">Monooxygenase</keyword>
<dbReference type="GeneID" id="74304550"/>
<dbReference type="InterPro" id="IPR051691">
    <property type="entry name" value="Metab_Enz_Cyan_OpOx_G3PDH"/>
</dbReference>
<dbReference type="InterPro" id="IPR023753">
    <property type="entry name" value="FAD/NAD-binding_dom"/>
</dbReference>
<gene>
    <name evidence="4" type="ORF">MPHL21000_12650</name>
</gene>
<dbReference type="EMBL" id="ANBP01000014">
    <property type="protein sequence ID" value="KAB7756102.1"/>
    <property type="molecule type" value="Genomic_DNA"/>
</dbReference>
<keyword evidence="1" id="KW-0560">Oxidoreductase</keyword>
<dbReference type="PANTHER" id="PTHR42949:SF3">
    <property type="entry name" value="ANAEROBIC GLYCEROL-3-PHOSPHATE DEHYDROGENASE SUBUNIT B"/>
    <property type="match status" value="1"/>
</dbReference>
<protein>
    <submittedName>
        <fullName evidence="4">Monooxygenase</fullName>
    </submittedName>
</protein>
<dbReference type="InterPro" id="IPR036188">
    <property type="entry name" value="FAD/NAD-bd_sf"/>
</dbReference>
<name>A0A5N5V2I7_MYCPH</name>
<comment type="caution">
    <text evidence="4">The sequence shown here is derived from an EMBL/GenBank/DDBJ whole genome shotgun (WGS) entry which is preliminary data.</text>
</comment>
<evidence type="ECO:0000256" key="1">
    <source>
        <dbReference type="ARBA" id="ARBA00023002"/>
    </source>
</evidence>
<reference evidence="4 5" key="1">
    <citation type="submission" date="2012-10" db="EMBL/GenBank/DDBJ databases">
        <title>The draft sequence of the Mycobacterium pheli genome.</title>
        <authorList>
            <person name="Pettersson B.M.F."/>
            <person name="Das S."/>
            <person name="Dasgupta S."/>
            <person name="Bhattacharya A."/>
            <person name="Kirsebom L.A."/>
        </authorList>
    </citation>
    <scope>NUCLEOTIDE SEQUENCE [LARGE SCALE GENOMIC DNA]</scope>
    <source>
        <strain evidence="4 5">CCUG 21000</strain>
    </source>
</reference>
<evidence type="ECO:0000256" key="2">
    <source>
        <dbReference type="SAM" id="MobiDB-lite"/>
    </source>
</evidence>
<keyword evidence="5" id="KW-1185">Reference proteome</keyword>
<dbReference type="Pfam" id="PF07992">
    <property type="entry name" value="Pyr_redox_2"/>
    <property type="match status" value="1"/>
</dbReference>
<dbReference type="PANTHER" id="PTHR42949">
    <property type="entry name" value="ANAEROBIC GLYCEROL-3-PHOSPHATE DEHYDROGENASE SUBUNIT B"/>
    <property type="match status" value="1"/>
</dbReference>
<dbReference type="GO" id="GO:0004497">
    <property type="term" value="F:monooxygenase activity"/>
    <property type="evidence" value="ECO:0007669"/>
    <property type="project" value="UniProtKB-KW"/>
</dbReference>
<accession>A0A5N5V2I7</accession>
<feature type="region of interest" description="Disordered" evidence="2">
    <location>
        <begin position="251"/>
        <end position="270"/>
    </location>
</feature>
<dbReference type="SUPFAM" id="SSF51905">
    <property type="entry name" value="FAD/NAD(P)-binding domain"/>
    <property type="match status" value="1"/>
</dbReference>
<proteinExistence type="predicted"/>
<dbReference type="AlphaFoldDB" id="A0A5N5V2I7"/>
<sequence>MTRPHIAVVGSGLAGLHTAVHLGHSADVTVYERLPVAGGEHWEDSEHARLIEQARRAGVRFAPGTQVIRWEGDRLLAVGSFGGIVAADALVVATGHRPPTRSELRIDGHRCAGVVPATVALHLLQQRVRLGTRIVVAGATPWARECIEHFVAEGASVLWLGGPQTDPRPAVTVRPEARVTTTHGMPRITAVTVDGAEQIPCDCLVLAGPPVPYRNVDGAVLDDADVVYAQRTGTEDSARIGEWAAQEALTRAQDQPHIRTTVPPRIGQPQ</sequence>
<evidence type="ECO:0000313" key="4">
    <source>
        <dbReference type="EMBL" id="KAB7756102.1"/>
    </source>
</evidence>